<dbReference type="RefSeq" id="WP_011737121.1">
    <property type="nucleotide sequence ID" value="NC_008609.1"/>
</dbReference>
<dbReference type="FunFam" id="3.60.21.10:FF:000016">
    <property type="entry name" value="Putative metallophosphoesterase"/>
    <property type="match status" value="1"/>
</dbReference>
<dbReference type="OrthoDB" id="9801109at2"/>
<dbReference type="InterPro" id="IPR005235">
    <property type="entry name" value="YmdB-like"/>
</dbReference>
<keyword evidence="3" id="KW-0408">Iron</keyword>
<organism evidence="7 8">
    <name type="scientific">Pelobacter propionicus (strain DSM 2379 / NBRC 103807 / OttBd1)</name>
    <dbReference type="NCBI Taxonomy" id="338966"/>
    <lineage>
        <taxon>Bacteria</taxon>
        <taxon>Pseudomonadati</taxon>
        <taxon>Thermodesulfobacteriota</taxon>
        <taxon>Desulfuromonadia</taxon>
        <taxon>Desulfuromonadales</taxon>
        <taxon>Desulfuromonadaceae</taxon>
        <taxon>Pelobacter</taxon>
    </lineage>
</organism>
<feature type="binding site" evidence="6">
    <location>
        <position position="153"/>
    </location>
    <ligand>
        <name>Fe cation</name>
        <dbReference type="ChEBI" id="CHEBI:24875"/>
        <label>2</label>
    </ligand>
</feature>
<evidence type="ECO:0000256" key="2">
    <source>
        <dbReference type="ARBA" id="ARBA00022801"/>
    </source>
</evidence>
<gene>
    <name evidence="7" type="ordered locus">Ppro_3311</name>
</gene>
<feature type="binding site" evidence="6">
    <location>
        <position position="42"/>
    </location>
    <ligand>
        <name>Fe cation</name>
        <dbReference type="ChEBI" id="CHEBI:24875"/>
        <label>1</label>
    </ligand>
</feature>
<dbReference type="STRING" id="338966.Ppro_3311"/>
<dbReference type="HOGENOM" id="CLU_068238_0_0_7"/>
<dbReference type="Gene3D" id="3.60.21.10">
    <property type="match status" value="1"/>
</dbReference>
<keyword evidence="1 6" id="KW-0479">Metal-binding</keyword>
<dbReference type="GO" id="GO:0046872">
    <property type="term" value="F:metal ion binding"/>
    <property type="evidence" value="ECO:0007669"/>
    <property type="project" value="UniProtKB-KW"/>
</dbReference>
<dbReference type="GO" id="GO:0004113">
    <property type="term" value="F:2',3'-cyclic-nucleotide 3'-phosphodiesterase activity"/>
    <property type="evidence" value="ECO:0007669"/>
    <property type="project" value="TreeGrafter"/>
</dbReference>
<sequence>MPVKILFIGDIIGKPGRQALSRQLDRLVDRYCVDMVIANGENAAGGFGLTTDTAKELFDLGVGGLTSGNHIWDKKEQVPLVLASQRIIRPANYPEGVAGQGSMILATPGGVKVGVLNLEGRVFMKYLECPFRTADREIERLRQETPIILVDFHAEATSEKASLGWYLDGRVSAVIGTHTHVQTADERILTQGTAYMSDAGMTGSFDSVIGIGKDEAIRKFLTQLPVKFEVPKKDIRLNGVVIDIDEATGKALAIERIAVCC</sequence>
<feature type="binding site" evidence="6">
    <location>
        <position position="41"/>
    </location>
    <ligand>
        <name>Fe cation</name>
        <dbReference type="ChEBI" id="CHEBI:24875"/>
        <label>1</label>
    </ligand>
</feature>
<comment type="similarity">
    <text evidence="4">Belongs to the YmdB-like family.</text>
</comment>
<dbReference type="PIRSF" id="PIRSF004789">
    <property type="entry name" value="DR1281"/>
    <property type="match status" value="1"/>
</dbReference>
<dbReference type="eggNOG" id="COG1692">
    <property type="taxonomic scope" value="Bacteria"/>
</dbReference>
<dbReference type="PANTHER" id="PTHR36303">
    <property type="entry name" value="2',3'-CYCLIC-NUCLEOTIDE 2'-PHOSPHODIESTERASE"/>
    <property type="match status" value="1"/>
</dbReference>
<dbReference type="InterPro" id="IPR029052">
    <property type="entry name" value="Metallo-depent_PP-like"/>
</dbReference>
<dbReference type="Pfam" id="PF13277">
    <property type="entry name" value="YmdB"/>
    <property type="match status" value="1"/>
</dbReference>
<feature type="binding site" evidence="6">
    <location>
        <position position="180"/>
    </location>
    <ligand>
        <name>Fe cation</name>
        <dbReference type="ChEBI" id="CHEBI:24875"/>
        <label>1</label>
    </ligand>
</feature>
<evidence type="ECO:0000256" key="5">
    <source>
        <dbReference type="PIRSR" id="PIRSR004789-50"/>
    </source>
</evidence>
<evidence type="ECO:0000256" key="4">
    <source>
        <dbReference type="ARBA" id="ARBA00061401"/>
    </source>
</evidence>
<keyword evidence="2" id="KW-0378">Hydrolase</keyword>
<name>A1AU83_PELPD</name>
<protein>
    <submittedName>
        <fullName evidence="7">Metallophosphoesterase</fullName>
    </submittedName>
</protein>
<feature type="binding site" evidence="6">
    <location>
        <position position="41"/>
    </location>
    <ligand>
        <name>Fe cation</name>
        <dbReference type="ChEBI" id="CHEBI:24875"/>
        <label>2</label>
    </ligand>
</feature>
<feature type="binding site" evidence="6">
    <location>
        <position position="10"/>
    </location>
    <ligand>
        <name>Fe cation</name>
        <dbReference type="ChEBI" id="CHEBI:24875"/>
        <label>1</label>
    </ligand>
</feature>
<evidence type="ECO:0000256" key="6">
    <source>
        <dbReference type="PIRSR" id="PIRSR004789-51"/>
    </source>
</evidence>
<accession>A1AU83</accession>
<dbReference type="CDD" id="cd07382">
    <property type="entry name" value="MPP_DR1281"/>
    <property type="match status" value="1"/>
</dbReference>
<dbReference type="NCBIfam" id="TIGR00282">
    <property type="entry name" value="TIGR00282 family metallophosphoesterase"/>
    <property type="match status" value="1"/>
</dbReference>
<dbReference type="AlphaFoldDB" id="A1AU83"/>
<dbReference type="EMBL" id="CP000482">
    <property type="protein sequence ID" value="ABL00904.1"/>
    <property type="molecule type" value="Genomic_DNA"/>
</dbReference>
<evidence type="ECO:0000313" key="8">
    <source>
        <dbReference type="Proteomes" id="UP000006732"/>
    </source>
</evidence>
<feature type="active site" description="Proton donor" evidence="5">
    <location>
        <position position="70"/>
    </location>
</feature>
<proteinExistence type="inferred from homology"/>
<evidence type="ECO:0000313" key="7">
    <source>
        <dbReference type="EMBL" id="ABL00904.1"/>
    </source>
</evidence>
<dbReference type="PANTHER" id="PTHR36303:SF1">
    <property type="entry name" value="2',3'-CYCLIC-NUCLEOTIDE 2'-PHOSPHODIESTERASE"/>
    <property type="match status" value="1"/>
</dbReference>
<dbReference type="SUPFAM" id="SSF56300">
    <property type="entry name" value="Metallo-dependent phosphatases"/>
    <property type="match status" value="1"/>
</dbReference>
<evidence type="ECO:0000256" key="1">
    <source>
        <dbReference type="ARBA" id="ARBA00022723"/>
    </source>
</evidence>
<dbReference type="Proteomes" id="UP000006732">
    <property type="component" value="Chromosome"/>
</dbReference>
<evidence type="ECO:0000256" key="3">
    <source>
        <dbReference type="ARBA" id="ARBA00023004"/>
    </source>
</evidence>
<feature type="binding site" evidence="6">
    <location>
        <position position="69"/>
    </location>
    <ligand>
        <name>Fe cation</name>
        <dbReference type="ChEBI" id="CHEBI:24875"/>
        <label>2</label>
    </ligand>
</feature>
<dbReference type="KEGG" id="ppd:Ppro_3311"/>
<keyword evidence="8" id="KW-1185">Reference proteome</keyword>
<feature type="binding site" evidence="6">
    <location>
        <position position="178"/>
    </location>
    <ligand>
        <name>Fe cation</name>
        <dbReference type="ChEBI" id="CHEBI:24875"/>
        <label>2</label>
    </ligand>
</feature>
<reference evidence="7 8" key="1">
    <citation type="submission" date="2006-10" db="EMBL/GenBank/DDBJ databases">
        <title>Complete sequence of chromosome of Pelobacter propionicus DSM 2379.</title>
        <authorList>
            <consortium name="US DOE Joint Genome Institute"/>
            <person name="Copeland A."/>
            <person name="Lucas S."/>
            <person name="Lapidus A."/>
            <person name="Barry K."/>
            <person name="Detter J.C."/>
            <person name="Glavina del Rio T."/>
            <person name="Hammon N."/>
            <person name="Israni S."/>
            <person name="Dalin E."/>
            <person name="Tice H."/>
            <person name="Pitluck S."/>
            <person name="Saunders E."/>
            <person name="Brettin T."/>
            <person name="Bruce D."/>
            <person name="Han C."/>
            <person name="Tapia R."/>
            <person name="Schmutz J."/>
            <person name="Larimer F."/>
            <person name="Land M."/>
            <person name="Hauser L."/>
            <person name="Kyrpides N."/>
            <person name="Kim E."/>
            <person name="Lovley D."/>
            <person name="Richardson P."/>
        </authorList>
    </citation>
    <scope>NUCLEOTIDE SEQUENCE [LARGE SCALE GENOMIC DNA]</scope>
    <source>
        <strain evidence="8">DSM 2379 / NBRC 103807 / OttBd1</strain>
    </source>
</reference>